<evidence type="ECO:0000256" key="11">
    <source>
        <dbReference type="SAM" id="SignalP"/>
    </source>
</evidence>
<evidence type="ECO:0000256" key="1">
    <source>
        <dbReference type="ARBA" id="ARBA00001935"/>
    </source>
</evidence>
<dbReference type="CDD" id="cd13844">
    <property type="entry name" value="CuRO_1_BOD_CotA_like"/>
    <property type="match status" value="1"/>
</dbReference>
<evidence type="ECO:0000256" key="9">
    <source>
        <dbReference type="ARBA" id="ARBA00023136"/>
    </source>
</evidence>
<keyword evidence="9" id="KW-0472">Membrane</keyword>
<feature type="domain" description="Plastocyanin-like" evidence="12">
    <location>
        <begin position="270"/>
        <end position="351"/>
    </location>
</feature>
<evidence type="ECO:0000259" key="14">
    <source>
        <dbReference type="Pfam" id="PF07732"/>
    </source>
</evidence>
<dbReference type="CDD" id="cd13868">
    <property type="entry name" value="CuRO_2_CotA_like"/>
    <property type="match status" value="1"/>
</dbReference>
<keyword evidence="4" id="KW-0479">Metal-binding</keyword>
<sequence length="578" mass="64990">MENTAMKLICVMLLVCAIVEGRGGHVTEDGLYQTASSLEMFVDELPDMPTLNGYAVQDGKFKPADLKIGMFKKKWKFHRDLPASTVYAYGQSKRTATVPGPTIEAIQGVETFVTWKNHLPSPHILPWDGSIMSAVPKQGGIPTVVHLHGGIHESESDGNSLAWFTAGFNETGPAWKKAKYHYMNVQHPGNLWYHDHALGLTRVNILAGLAGAYVIRNPEVEKSLNLPSGREYDRPLIVFDRSFATDGSLYMNSTGNNPSIHPQWQPEYFGDAITVNGKAWPYLKVKRRKYRFRIINASNARFYKFALSNKLSMTQIGSDSAYLHAPVSVPSLLLGPSEIADVVIDFNNSSTDEAILTNNAVYPYPSGDPVNNLNSKTMKFVIEKASKEVDPSIIPPRLPRYPKPDEKKVAHTRYITMYEYESATGEPTHLFFNGLSYGDRVTETPKQGTSEIWHVINLTDDNHPLHIHLGLFVVVKQTRLLGLDEFQDCMIKKNDALKCKIDEHAKGKSFAAPRNERTWKNVFKMRPGFMTTILVKFSLLHTDAPYPFNATAEPGYVYHCHILDHEDNEMMRPLKILP</sequence>
<dbReference type="FunFam" id="2.60.40.420:FF:000081">
    <property type="entry name" value="Spore coat protein A"/>
    <property type="match status" value="1"/>
</dbReference>
<evidence type="ECO:0000256" key="3">
    <source>
        <dbReference type="ARBA" id="ARBA00010609"/>
    </source>
</evidence>
<keyword evidence="10" id="KW-0325">Glycoprotein</keyword>
<keyword evidence="7" id="KW-0560">Oxidoreductase</keyword>
<evidence type="ECO:0000256" key="6">
    <source>
        <dbReference type="ARBA" id="ARBA00022824"/>
    </source>
</evidence>
<dbReference type="GO" id="GO:0005507">
    <property type="term" value="F:copper ion binding"/>
    <property type="evidence" value="ECO:0007669"/>
    <property type="project" value="InterPro"/>
</dbReference>
<dbReference type="EMBL" id="GCHU01012445">
    <property type="protein sequence ID" value="JAG87438.1"/>
    <property type="molecule type" value="Transcribed_RNA"/>
</dbReference>
<name>A0A0C9S805_9CONI</name>
<dbReference type="Pfam" id="PF00394">
    <property type="entry name" value="Cu-oxidase"/>
    <property type="match status" value="1"/>
</dbReference>
<evidence type="ECO:0000256" key="5">
    <source>
        <dbReference type="ARBA" id="ARBA00022729"/>
    </source>
</evidence>
<dbReference type="GO" id="GO:0016491">
    <property type="term" value="F:oxidoreductase activity"/>
    <property type="evidence" value="ECO:0007669"/>
    <property type="project" value="UniProtKB-KW"/>
</dbReference>
<dbReference type="Pfam" id="PF07731">
    <property type="entry name" value="Cu-oxidase_2"/>
    <property type="match status" value="1"/>
</dbReference>
<feature type="chain" id="PRO_5002219690" evidence="11">
    <location>
        <begin position="22"/>
        <end position="578"/>
    </location>
</feature>
<dbReference type="SUPFAM" id="SSF49503">
    <property type="entry name" value="Cupredoxins"/>
    <property type="match status" value="3"/>
</dbReference>
<evidence type="ECO:0000259" key="13">
    <source>
        <dbReference type="Pfam" id="PF07731"/>
    </source>
</evidence>
<dbReference type="PANTHER" id="PTHR48461">
    <property type="entry name" value="MULTICOPPER OXIDASE LPR1-LIKE"/>
    <property type="match status" value="1"/>
</dbReference>
<evidence type="ECO:0000256" key="7">
    <source>
        <dbReference type="ARBA" id="ARBA00023002"/>
    </source>
</evidence>
<dbReference type="GO" id="GO:0005789">
    <property type="term" value="C:endoplasmic reticulum membrane"/>
    <property type="evidence" value="ECO:0007669"/>
    <property type="project" value="UniProtKB-SubCell"/>
</dbReference>
<evidence type="ECO:0000313" key="15">
    <source>
        <dbReference type="EMBL" id="JAG87438.1"/>
    </source>
</evidence>
<dbReference type="InterPro" id="IPR008972">
    <property type="entry name" value="Cupredoxin"/>
</dbReference>
<dbReference type="GO" id="GO:0016036">
    <property type="term" value="P:cellular response to phosphate starvation"/>
    <property type="evidence" value="ECO:0007669"/>
    <property type="project" value="InterPro"/>
</dbReference>
<dbReference type="InterPro" id="IPR001117">
    <property type="entry name" value="Cu-oxidase_2nd"/>
</dbReference>
<dbReference type="InterPro" id="IPR011707">
    <property type="entry name" value="Cu-oxidase-like_N"/>
</dbReference>
<feature type="signal peptide" evidence="11">
    <location>
        <begin position="1"/>
        <end position="21"/>
    </location>
</feature>
<dbReference type="Gene3D" id="2.60.40.420">
    <property type="entry name" value="Cupredoxins - blue copper proteins"/>
    <property type="match status" value="3"/>
</dbReference>
<accession>A0A0C9S805</accession>
<keyword evidence="8" id="KW-0186">Copper</keyword>
<dbReference type="CDD" id="cd13891">
    <property type="entry name" value="CuRO_3_CotA_like"/>
    <property type="match status" value="1"/>
</dbReference>
<comment type="cofactor">
    <cofactor evidence="1">
        <name>Cu cation</name>
        <dbReference type="ChEBI" id="CHEBI:23378"/>
    </cofactor>
</comment>
<organism evidence="15">
    <name type="scientific">Wollemia nobilis</name>
    <dbReference type="NCBI Taxonomy" id="56998"/>
    <lineage>
        <taxon>Eukaryota</taxon>
        <taxon>Viridiplantae</taxon>
        <taxon>Streptophyta</taxon>
        <taxon>Embryophyta</taxon>
        <taxon>Tracheophyta</taxon>
        <taxon>Spermatophyta</taxon>
        <taxon>Pinopsida</taxon>
        <taxon>Pinidae</taxon>
        <taxon>Conifers II</taxon>
        <taxon>Araucariales</taxon>
        <taxon>Araucariaceae</taxon>
        <taxon>Wollemia</taxon>
    </lineage>
</organism>
<feature type="domain" description="Plastocyanin-like" evidence="14">
    <location>
        <begin position="142"/>
        <end position="219"/>
    </location>
</feature>
<dbReference type="InterPro" id="IPR011706">
    <property type="entry name" value="Cu-oxidase_C"/>
</dbReference>
<dbReference type="Pfam" id="PF07732">
    <property type="entry name" value="Cu-oxidase_3"/>
    <property type="match status" value="1"/>
</dbReference>
<comment type="similarity">
    <text evidence="3">Belongs to the multicopper oxidase family.</text>
</comment>
<evidence type="ECO:0000259" key="12">
    <source>
        <dbReference type="Pfam" id="PF00394"/>
    </source>
</evidence>
<dbReference type="FunFam" id="2.60.40.420:FF:000087">
    <property type="entry name" value="Spore coat protein A"/>
    <property type="match status" value="1"/>
</dbReference>
<evidence type="ECO:0000256" key="8">
    <source>
        <dbReference type="ARBA" id="ARBA00023008"/>
    </source>
</evidence>
<reference evidence="15" key="1">
    <citation type="submission" date="2015-02" db="EMBL/GenBank/DDBJ databases">
        <title>A transcriptome of Wollemia nobilis - a relic of Gondwana.</title>
        <authorList>
            <person name="Chia J.Y."/>
            <person name="Leong Y.S."/>
            <person name="Abdul Karim S."/>
            <person name="Wan Azmi N."/>
            <person name="Hercus R."/>
            <person name="Croft L."/>
        </authorList>
    </citation>
    <scope>NUCLEOTIDE SEQUENCE</scope>
    <source>
        <strain evidence="15">MaeBrown</strain>
        <tissue evidence="15">Leaf</tissue>
    </source>
</reference>
<keyword evidence="5 11" id="KW-0732">Signal</keyword>
<keyword evidence="6" id="KW-0256">Endoplasmic reticulum</keyword>
<evidence type="ECO:0000256" key="10">
    <source>
        <dbReference type="ARBA" id="ARBA00023180"/>
    </source>
</evidence>
<evidence type="ECO:0000256" key="2">
    <source>
        <dbReference type="ARBA" id="ARBA00004406"/>
    </source>
</evidence>
<dbReference type="AlphaFoldDB" id="A0A0C9S805"/>
<protein>
    <submittedName>
        <fullName evidence="15">TSA: Wollemia nobilis Ref_Wollemi_Transcript_12520_2257 transcribed RNA sequence</fullName>
    </submittedName>
</protein>
<dbReference type="PANTHER" id="PTHR48461:SF1">
    <property type="entry name" value="MULTICOPPER OXIDASE LPR1-LIKE"/>
    <property type="match status" value="1"/>
</dbReference>
<comment type="subcellular location">
    <subcellularLocation>
        <location evidence="2">Endoplasmic reticulum membrane</location>
        <topology evidence="2">Peripheral membrane protein</topology>
    </subcellularLocation>
</comment>
<proteinExistence type="inferred from homology"/>
<feature type="domain" description="Plastocyanin-like" evidence="13">
    <location>
        <begin position="419"/>
        <end position="575"/>
    </location>
</feature>
<evidence type="ECO:0000256" key="4">
    <source>
        <dbReference type="ARBA" id="ARBA00022723"/>
    </source>
</evidence>
<dbReference type="InterPro" id="IPR052152">
    <property type="entry name" value="LPR1/LPR2"/>
</dbReference>